<evidence type="ECO:0000256" key="1">
    <source>
        <dbReference type="SAM" id="Phobius"/>
    </source>
</evidence>
<dbReference type="Proteomes" id="UP000006633">
    <property type="component" value="Chromosome"/>
</dbReference>
<keyword evidence="4" id="KW-1185">Reference proteome</keyword>
<dbReference type="KEGG" id="sno:Snov_2996"/>
<keyword evidence="1" id="KW-1133">Transmembrane helix</keyword>
<feature type="domain" description="Potassium channel" evidence="2">
    <location>
        <begin position="61"/>
        <end position="130"/>
    </location>
</feature>
<proteinExistence type="predicted"/>
<accession>D7A6S4</accession>
<dbReference type="STRING" id="639283.Snov_2996"/>
<feature type="transmembrane region" description="Helical" evidence="1">
    <location>
        <begin position="111"/>
        <end position="131"/>
    </location>
</feature>
<dbReference type="SUPFAM" id="SSF81324">
    <property type="entry name" value="Voltage-gated potassium channels"/>
    <property type="match status" value="1"/>
</dbReference>
<feature type="transmembrane region" description="Helical" evidence="1">
    <location>
        <begin position="6"/>
        <end position="27"/>
    </location>
</feature>
<dbReference type="eggNOG" id="ENOG5032YV7">
    <property type="taxonomic scope" value="Bacteria"/>
</dbReference>
<dbReference type="Gene3D" id="1.10.287.70">
    <property type="match status" value="1"/>
</dbReference>
<evidence type="ECO:0000313" key="3">
    <source>
        <dbReference type="EMBL" id="ADH90272.1"/>
    </source>
</evidence>
<sequence length="144" mass="15922">MLGEMVIGTLVNIAVILVHLAATFLLVSFVRPLAHRLAAFPRMRLTLALLVTSSVLLIAHLVEVSLWAGVFLYRELVPTLEAAFYSAFVGYTTLGFGDLQQGEHTRLLGPMAAGSGIMMFGWTTALMIFVLQDHMPRLVRHRED</sequence>
<gene>
    <name evidence="3" type="ordered locus">Snov_2996</name>
</gene>
<name>D7A6S4_ANCN5</name>
<reference evidence="3 4" key="1">
    <citation type="journal article" date="2012" name="Stand. Genomic Sci.">
        <title>Complete genome sequence of the facultatively chemolithoautotrophic and methylotrophic alpha Proteobacterium Starkeya novella type strain (ATCC 8093(T)).</title>
        <authorList>
            <person name="Kappler U."/>
            <person name="Davenport K."/>
            <person name="Beatson S."/>
            <person name="Lucas S."/>
            <person name="Lapidus A."/>
            <person name="Copeland A."/>
            <person name="Berry K.W."/>
            <person name="Glavina Del Rio T."/>
            <person name="Hammon N."/>
            <person name="Dalin E."/>
            <person name="Tice H."/>
            <person name="Pitluck S."/>
            <person name="Richardson P."/>
            <person name="Bruce D."/>
            <person name="Goodwin L.A."/>
            <person name="Han C."/>
            <person name="Tapia R."/>
            <person name="Detter J.C."/>
            <person name="Chang Y.J."/>
            <person name="Jeffries C.D."/>
            <person name="Land M."/>
            <person name="Hauser L."/>
            <person name="Kyrpides N.C."/>
            <person name="Goker M."/>
            <person name="Ivanova N."/>
            <person name="Klenk H.P."/>
            <person name="Woyke T."/>
        </authorList>
    </citation>
    <scope>NUCLEOTIDE SEQUENCE [LARGE SCALE GENOMIC DNA]</scope>
    <source>
        <strain evidence="4">ATCC 8093 / DSM 506 / JCM 20403 / CCM 1077 / IAM 12100 / NBRC 12443 / NCIMB 10456</strain>
    </source>
</reference>
<keyword evidence="1" id="KW-0472">Membrane</keyword>
<dbReference type="InterPro" id="IPR013099">
    <property type="entry name" value="K_chnl_dom"/>
</dbReference>
<organism evidence="3 4">
    <name type="scientific">Ancylobacter novellus (strain ATCC 8093 / DSM 506 / JCM 20403 / CCM 1077 / IAM 12100 / NBRC 12443 / NCIMB 10456)</name>
    <name type="common">Starkeya novella</name>
    <dbReference type="NCBI Taxonomy" id="639283"/>
    <lineage>
        <taxon>Bacteria</taxon>
        <taxon>Pseudomonadati</taxon>
        <taxon>Pseudomonadota</taxon>
        <taxon>Alphaproteobacteria</taxon>
        <taxon>Hyphomicrobiales</taxon>
        <taxon>Xanthobacteraceae</taxon>
        <taxon>Ancylobacter</taxon>
    </lineage>
</organism>
<feature type="transmembrane region" description="Helical" evidence="1">
    <location>
        <begin position="47"/>
        <end position="70"/>
    </location>
</feature>
<protein>
    <recommendedName>
        <fullName evidence="2">Potassium channel domain-containing protein</fullName>
    </recommendedName>
</protein>
<dbReference type="RefSeq" id="WP_013167775.1">
    <property type="nucleotide sequence ID" value="NC_014217.1"/>
</dbReference>
<evidence type="ECO:0000313" key="4">
    <source>
        <dbReference type="Proteomes" id="UP000006633"/>
    </source>
</evidence>
<keyword evidence="1" id="KW-0812">Transmembrane</keyword>
<dbReference type="Pfam" id="PF07885">
    <property type="entry name" value="Ion_trans_2"/>
    <property type="match status" value="1"/>
</dbReference>
<dbReference type="EMBL" id="CP002026">
    <property type="protein sequence ID" value="ADH90272.1"/>
    <property type="molecule type" value="Genomic_DNA"/>
</dbReference>
<dbReference type="AlphaFoldDB" id="D7A6S4"/>
<evidence type="ECO:0000259" key="2">
    <source>
        <dbReference type="Pfam" id="PF07885"/>
    </source>
</evidence>
<dbReference type="HOGENOM" id="CLU_116321_1_1_5"/>